<evidence type="ECO:0000313" key="3">
    <source>
        <dbReference type="EMBL" id="OYQ30890.1"/>
    </source>
</evidence>
<dbReference type="Pfam" id="PF03981">
    <property type="entry name" value="Ubiq_cyt_C_chap"/>
    <property type="match status" value="1"/>
</dbReference>
<dbReference type="OrthoDB" id="7158889at2"/>
<comment type="caution">
    <text evidence="3">The sequence shown here is derived from an EMBL/GenBank/DDBJ whole genome shotgun (WGS) entry which is preliminary data.</text>
</comment>
<dbReference type="RefSeq" id="WP_094473213.1">
    <property type="nucleotide sequence ID" value="NZ_NOXT01000097.1"/>
</dbReference>
<evidence type="ECO:0000256" key="1">
    <source>
        <dbReference type="ARBA" id="ARBA00006436"/>
    </source>
</evidence>
<reference evidence="3 4" key="1">
    <citation type="submission" date="2017-07" db="EMBL/GenBank/DDBJ databases">
        <title>Sandarakinorhabdus cyanobacteriorum sp. nov., a novel bacterium isolated from cyanobacterial aggregates in a eutrophic lake.</title>
        <authorList>
            <person name="Cai H."/>
        </authorList>
    </citation>
    <scope>NUCLEOTIDE SEQUENCE [LARGE SCALE GENOMIC DNA]</scope>
    <source>
        <strain evidence="3 4">TH057</strain>
    </source>
</reference>
<sequence length="182" mass="19427">MSILASLKRLVAGAPPSPVEQLYAAVVAEARRPDWYLDGAVPDTLDGRFDMVALVLSLLLLRLEQVTGGNVRHPAAQLSADLADRFIADMEANLREDGISDQAVPRHLGQMMAALGGRLGAYRAARGDADAMADALQRNLYRGADVPDVAVRHVVGETRRLSGRLAATSFARLSAGIMEPAN</sequence>
<dbReference type="Proteomes" id="UP000216991">
    <property type="component" value="Unassembled WGS sequence"/>
</dbReference>
<evidence type="ECO:0000259" key="2">
    <source>
        <dbReference type="Pfam" id="PF03981"/>
    </source>
</evidence>
<dbReference type="InterPro" id="IPR021150">
    <property type="entry name" value="Ubiq_cyt_c_chap"/>
</dbReference>
<dbReference type="AlphaFoldDB" id="A0A255YR35"/>
<feature type="domain" description="Ubiquinol-cytochrome c chaperone" evidence="2">
    <location>
        <begin position="40"/>
        <end position="177"/>
    </location>
</feature>
<organism evidence="3 4">
    <name type="scientific">Sandarakinorhabdus cyanobacteriorum</name>
    <dbReference type="NCBI Taxonomy" id="1981098"/>
    <lineage>
        <taxon>Bacteria</taxon>
        <taxon>Pseudomonadati</taxon>
        <taxon>Pseudomonadota</taxon>
        <taxon>Alphaproteobacteria</taxon>
        <taxon>Sphingomonadales</taxon>
        <taxon>Sphingosinicellaceae</taxon>
        <taxon>Sandarakinorhabdus</taxon>
    </lineage>
</organism>
<name>A0A255YR35_9SPHN</name>
<gene>
    <name evidence="3" type="ORF">CHU93_06000</name>
</gene>
<accession>A0A255YR35</accession>
<protein>
    <recommendedName>
        <fullName evidence="2">Ubiquinol-cytochrome c chaperone domain-containing protein</fullName>
    </recommendedName>
</protein>
<keyword evidence="4" id="KW-1185">Reference proteome</keyword>
<proteinExistence type="inferred from homology"/>
<evidence type="ECO:0000313" key="4">
    <source>
        <dbReference type="Proteomes" id="UP000216991"/>
    </source>
</evidence>
<comment type="similarity">
    <text evidence="1">Belongs to the UPF0174 family.</text>
</comment>
<dbReference type="EMBL" id="NOXT01000097">
    <property type="protein sequence ID" value="OYQ30890.1"/>
    <property type="molecule type" value="Genomic_DNA"/>
</dbReference>